<evidence type="ECO:0000256" key="1">
    <source>
        <dbReference type="ARBA" id="ARBA00004245"/>
    </source>
</evidence>
<feature type="compositionally biased region" description="Basic and acidic residues" evidence="6">
    <location>
        <begin position="340"/>
        <end position="353"/>
    </location>
</feature>
<feature type="compositionally biased region" description="Polar residues" evidence="6">
    <location>
        <begin position="354"/>
        <end position="363"/>
    </location>
</feature>
<keyword evidence="5" id="KW-0206">Cytoskeleton</keyword>
<comment type="similarity">
    <text evidence="2">Belongs to the MAP7 family.</text>
</comment>
<evidence type="ECO:0000256" key="6">
    <source>
        <dbReference type="SAM" id="MobiDB-lite"/>
    </source>
</evidence>
<evidence type="ECO:0000256" key="5">
    <source>
        <dbReference type="ARBA" id="ARBA00023212"/>
    </source>
</evidence>
<gene>
    <name evidence="7" type="ORF">KIL84_019505</name>
</gene>
<comment type="subcellular location">
    <subcellularLocation>
        <location evidence="1">Cytoplasm</location>
        <location evidence="1">Cytoskeleton</location>
    </subcellularLocation>
</comment>
<keyword evidence="3" id="KW-0963">Cytoplasm</keyword>
<protein>
    <recommendedName>
        <fullName evidence="9">MAP7 domain-containing protein 2</fullName>
    </recommendedName>
</protein>
<feature type="region of interest" description="Disordered" evidence="6">
    <location>
        <begin position="72"/>
        <end position="97"/>
    </location>
</feature>
<feature type="compositionally biased region" description="Basic and acidic residues" evidence="6">
    <location>
        <begin position="397"/>
        <end position="509"/>
    </location>
</feature>
<reference evidence="7" key="1">
    <citation type="submission" date="2021-09" db="EMBL/GenBank/DDBJ databases">
        <title>The genome of Mauremys mutica provides insights into the evolution of semi-aquatic lifestyle.</title>
        <authorList>
            <person name="Gong S."/>
            <person name="Gao Y."/>
        </authorList>
    </citation>
    <scope>NUCLEOTIDE SEQUENCE</scope>
    <source>
        <strain evidence="7">MM-2020</strain>
        <tissue evidence="7">Muscle</tissue>
    </source>
</reference>
<proteinExistence type="inferred from homology"/>
<sequence length="720" mass="81871">MAEPGAARTSPPQPRAPVVDGFLKTDERQRLAKERREEREKYLAAREQQILEKERRAKLQYEKQIEERWRKLEEQRQREEQKRAAVEEKRKQKLREEEERLEAMMRRSLERSQQLEQKQKRWSWGGALAAGSGGRDACDKLSASTMNLPKQMESPISKRLSSSTAAITYSPDRAHRMHLSPVENFIVSRLLTPTQSSLARSRSTLMLSEQYNDSVFHICPRVAPASPLKSPYKPSPTRSAERKKAASPSTSDAMKGATAAEVTQTEKIKREKRPTTPVSSSGLGSPLRRSDSPASMSKRSASPAPPKTVTKTYPQSPKNVKQYPASPVKHRVTSNLSQETPKKKADKEKENTTSHKPQLSSTEEIVGQAVAEKHVPSVGKTESSEGKLTAGTTDAEEATKILAEKRRQARLQKEQEEQERQEREEQERLEREELKRKAEEERIRLEEEAHKREEERRREEEESRRKAEEDARRRAEEEKMLKEKQEKELQAKLEKQREEAEAKAREAAEHMRLEREQIMQQIEQERLERKKRIDEIMKRTRKSETPEVKKEEPKLEIPSPLTVEKQPKTLVLSQTEINGLTACQESKGLGCVADETLSRDIFSNGLKSVTGLIQLDAIDGKSNSMDDSTDEVQSMDVSPVSKEELISIPEFSPMNELIPGVSMDQNGTSNSKALEDLLDFTGQATYSKISSENISLDDCNKNLIDGFNSPGQENTLNSIC</sequence>
<organism evidence="7 8">
    <name type="scientific">Mauremys mutica</name>
    <name type="common">yellowpond turtle</name>
    <dbReference type="NCBI Taxonomy" id="74926"/>
    <lineage>
        <taxon>Eukaryota</taxon>
        <taxon>Metazoa</taxon>
        <taxon>Chordata</taxon>
        <taxon>Craniata</taxon>
        <taxon>Vertebrata</taxon>
        <taxon>Euteleostomi</taxon>
        <taxon>Archelosauria</taxon>
        <taxon>Testudinata</taxon>
        <taxon>Testudines</taxon>
        <taxon>Cryptodira</taxon>
        <taxon>Durocryptodira</taxon>
        <taxon>Testudinoidea</taxon>
        <taxon>Geoemydidae</taxon>
        <taxon>Geoemydinae</taxon>
        <taxon>Mauremys</taxon>
    </lineage>
</organism>
<evidence type="ECO:0000256" key="4">
    <source>
        <dbReference type="ARBA" id="ARBA00023054"/>
    </source>
</evidence>
<dbReference type="PANTHER" id="PTHR15073:SF3">
    <property type="entry name" value="MAP7 DOMAIN-CONTAINING PROTEIN 2"/>
    <property type="match status" value="1"/>
</dbReference>
<dbReference type="Pfam" id="PF05672">
    <property type="entry name" value="MAP7"/>
    <property type="match status" value="1"/>
</dbReference>
<comment type="caution">
    <text evidence="7">The sequence shown here is derived from an EMBL/GenBank/DDBJ whole genome shotgun (WGS) entry which is preliminary data.</text>
</comment>
<evidence type="ECO:0000313" key="7">
    <source>
        <dbReference type="EMBL" id="KAH1186756.1"/>
    </source>
</evidence>
<dbReference type="GO" id="GO:0000226">
    <property type="term" value="P:microtubule cytoskeleton organization"/>
    <property type="evidence" value="ECO:0007669"/>
    <property type="project" value="InterPro"/>
</dbReference>
<evidence type="ECO:0000256" key="2">
    <source>
        <dbReference type="ARBA" id="ARBA00007525"/>
    </source>
</evidence>
<dbReference type="InterPro" id="IPR051483">
    <property type="entry name" value="MAP7_domain-containing"/>
</dbReference>
<feature type="region of interest" description="Disordered" evidence="6">
    <location>
        <begin position="1"/>
        <end position="25"/>
    </location>
</feature>
<feature type="region of interest" description="Disordered" evidence="6">
    <location>
        <begin position="537"/>
        <end position="561"/>
    </location>
</feature>
<dbReference type="GO" id="GO:0015630">
    <property type="term" value="C:microtubule cytoskeleton"/>
    <property type="evidence" value="ECO:0007669"/>
    <property type="project" value="InterPro"/>
</dbReference>
<feature type="compositionally biased region" description="Basic and acidic residues" evidence="6">
    <location>
        <begin position="537"/>
        <end position="555"/>
    </location>
</feature>
<evidence type="ECO:0000256" key="3">
    <source>
        <dbReference type="ARBA" id="ARBA00022490"/>
    </source>
</evidence>
<keyword evidence="8" id="KW-1185">Reference proteome</keyword>
<dbReference type="EMBL" id="JAHDVG010000463">
    <property type="protein sequence ID" value="KAH1186756.1"/>
    <property type="molecule type" value="Genomic_DNA"/>
</dbReference>
<keyword evidence="4" id="KW-0175">Coiled coil</keyword>
<evidence type="ECO:0000313" key="8">
    <source>
        <dbReference type="Proteomes" id="UP000827986"/>
    </source>
</evidence>
<accession>A0A9D3XWH9</accession>
<evidence type="ECO:0008006" key="9">
    <source>
        <dbReference type="Google" id="ProtNLM"/>
    </source>
</evidence>
<feature type="region of interest" description="Disordered" evidence="6">
    <location>
        <begin position="224"/>
        <end position="509"/>
    </location>
</feature>
<name>A0A9D3XWH9_9SAUR</name>
<dbReference type="Proteomes" id="UP000827986">
    <property type="component" value="Unassembled WGS sequence"/>
</dbReference>
<dbReference type="PANTHER" id="PTHR15073">
    <property type="entry name" value="MICROTUBULE-ASSOCIATED PROTEIN"/>
    <property type="match status" value="1"/>
</dbReference>
<dbReference type="AlphaFoldDB" id="A0A9D3XWH9"/>
<dbReference type="InterPro" id="IPR008604">
    <property type="entry name" value="MAP7_fam"/>
</dbReference>
<feature type="compositionally biased region" description="Polar residues" evidence="6">
    <location>
        <begin position="309"/>
        <end position="319"/>
    </location>
</feature>